<dbReference type="AlphaFoldDB" id="A0A913ZFC5"/>
<evidence type="ECO:0000313" key="1">
    <source>
        <dbReference type="EnsemblMetazoa" id="XP_038049670.1"/>
    </source>
</evidence>
<dbReference type="EnsemblMetazoa" id="XM_038193742.1">
    <property type="protein sequence ID" value="XP_038049670.1"/>
    <property type="gene ID" value="LOC119723183"/>
</dbReference>
<reference evidence="1" key="1">
    <citation type="submission" date="2022-11" db="UniProtKB">
        <authorList>
            <consortium name="EnsemblMetazoa"/>
        </authorList>
    </citation>
    <scope>IDENTIFICATION</scope>
</reference>
<dbReference type="RefSeq" id="XP_038049670.1">
    <property type="nucleotide sequence ID" value="XM_038193742.1"/>
</dbReference>
<protein>
    <recommendedName>
        <fullName evidence="3">Reverse transcriptase domain-containing protein</fullName>
    </recommendedName>
</protein>
<dbReference type="Proteomes" id="UP000887568">
    <property type="component" value="Unplaced"/>
</dbReference>
<evidence type="ECO:0008006" key="3">
    <source>
        <dbReference type="Google" id="ProtNLM"/>
    </source>
</evidence>
<evidence type="ECO:0000313" key="2">
    <source>
        <dbReference type="Proteomes" id="UP000887568"/>
    </source>
</evidence>
<dbReference type="GeneID" id="119723183"/>
<dbReference type="OrthoDB" id="10070415at2759"/>
<sequence length="129" mass="14899">MGRAQARMAFLLQKSSRIVRLTSFWKSAHLALINNKVPRQWLLSNIIPVPKSGDIGKTDNYRAISLTCIIAKMFNLPGKVFFSVLLAWLKVEVDSIIREEQSGYREERSCCEQTFTLRNIIEQCREHQT</sequence>
<accession>A0A913ZFC5</accession>
<organism evidence="1 2">
    <name type="scientific">Patiria miniata</name>
    <name type="common">Bat star</name>
    <name type="synonym">Asterina miniata</name>
    <dbReference type="NCBI Taxonomy" id="46514"/>
    <lineage>
        <taxon>Eukaryota</taxon>
        <taxon>Metazoa</taxon>
        <taxon>Echinodermata</taxon>
        <taxon>Eleutherozoa</taxon>
        <taxon>Asterozoa</taxon>
        <taxon>Asteroidea</taxon>
        <taxon>Valvatacea</taxon>
        <taxon>Valvatida</taxon>
        <taxon>Asterinidae</taxon>
        <taxon>Patiria</taxon>
    </lineage>
</organism>
<name>A0A913ZFC5_PATMI</name>
<keyword evidence="2" id="KW-1185">Reference proteome</keyword>
<proteinExistence type="predicted"/>
<dbReference type="OMA" id="YREERSC"/>